<keyword evidence="2" id="KW-1185">Reference proteome</keyword>
<dbReference type="OrthoDB" id="10010751at2"/>
<name>A0A4R6QND5_9BURK</name>
<proteinExistence type="predicted"/>
<evidence type="ECO:0000313" key="2">
    <source>
        <dbReference type="Proteomes" id="UP000295361"/>
    </source>
</evidence>
<reference evidence="1 2" key="1">
    <citation type="submission" date="2019-03" db="EMBL/GenBank/DDBJ databases">
        <title>Genomic Encyclopedia of Type Strains, Phase IV (KMG-IV): sequencing the most valuable type-strain genomes for metagenomic binning, comparative biology and taxonomic classification.</title>
        <authorList>
            <person name="Goeker M."/>
        </authorList>
    </citation>
    <scope>NUCLEOTIDE SEQUENCE [LARGE SCALE GENOMIC DNA]</scope>
    <source>
        <strain evidence="1 2">DSM 16998</strain>
    </source>
</reference>
<dbReference type="RefSeq" id="WP_133701197.1">
    <property type="nucleotide sequence ID" value="NZ_SNXS01000003.1"/>
</dbReference>
<gene>
    <name evidence="1" type="ORF">DES47_103403</name>
</gene>
<comment type="caution">
    <text evidence="1">The sequence shown here is derived from an EMBL/GenBank/DDBJ whole genome shotgun (WGS) entry which is preliminary data.</text>
</comment>
<organism evidence="1 2">
    <name type="scientific">Roseateles toxinivorans</name>
    <dbReference type="NCBI Taxonomy" id="270368"/>
    <lineage>
        <taxon>Bacteria</taxon>
        <taxon>Pseudomonadati</taxon>
        <taxon>Pseudomonadota</taxon>
        <taxon>Betaproteobacteria</taxon>
        <taxon>Burkholderiales</taxon>
        <taxon>Sphaerotilaceae</taxon>
        <taxon>Roseateles</taxon>
    </lineage>
</organism>
<dbReference type="Proteomes" id="UP000295361">
    <property type="component" value="Unassembled WGS sequence"/>
</dbReference>
<evidence type="ECO:0000313" key="1">
    <source>
        <dbReference type="EMBL" id="TDP71422.1"/>
    </source>
</evidence>
<dbReference type="InParanoid" id="A0A4R6QND5"/>
<accession>A0A4R6QND5</accession>
<dbReference type="EMBL" id="SNXS01000003">
    <property type="protein sequence ID" value="TDP71422.1"/>
    <property type="molecule type" value="Genomic_DNA"/>
</dbReference>
<sequence length="221" mass="24514">MTLVRRFPLFQKLKIDRRLTWLLLVGLLAVAGELSLRAWESHQELSKELKSVRARAQLMRQSADQVDWAQQTQIMQTMRADLESKLWHSPSEAQAQARLRDWLAATLRAAGLTRFTINLLPPQPPAAPAVTQGDAPPSASLRESMQQRALRLRASLSFELAPSTLETVLFGLEHGGELANVDSITVSRRSRRVELSVSMPVLVEPALATNNSTPPARSLAP</sequence>
<protein>
    <submittedName>
        <fullName evidence="1">Uncharacterized protein</fullName>
    </submittedName>
</protein>
<dbReference type="AlphaFoldDB" id="A0A4R6QND5"/>